<keyword evidence="6" id="KW-0812">Transmembrane</keyword>
<dbReference type="InterPro" id="IPR008255">
    <property type="entry name" value="Pyr_nucl-diS_OxRdtase_2_AS"/>
</dbReference>
<dbReference type="SUPFAM" id="SSF51905">
    <property type="entry name" value="FAD/NAD(P)-binding domain"/>
    <property type="match status" value="2"/>
</dbReference>
<evidence type="ECO:0000313" key="8">
    <source>
        <dbReference type="EMBL" id="TCG11624.1"/>
    </source>
</evidence>
<dbReference type="AlphaFoldDB" id="A0A4R0XM67"/>
<feature type="transmembrane region" description="Helical" evidence="6">
    <location>
        <begin position="12"/>
        <end position="29"/>
    </location>
</feature>
<dbReference type="Pfam" id="PF07992">
    <property type="entry name" value="Pyr_redox_2"/>
    <property type="match status" value="1"/>
</dbReference>
<evidence type="ECO:0000256" key="4">
    <source>
        <dbReference type="ARBA" id="ARBA00023157"/>
    </source>
</evidence>
<evidence type="ECO:0000259" key="7">
    <source>
        <dbReference type="Pfam" id="PF07992"/>
    </source>
</evidence>
<protein>
    <submittedName>
        <fullName evidence="8">Thioredoxin reductase</fullName>
    </submittedName>
</protein>
<dbReference type="InterPro" id="IPR023753">
    <property type="entry name" value="FAD/NAD-binding_dom"/>
</dbReference>
<sequence length="307" mass="33491">MEKQEKTNKYDVLIIGAGPAGMSAAVYSARSNLKTIMIEKGAPGGKMVTTFKVENYPGFESTSGPDLALKMYNQVIKNGVEHKYGTVSNIESENESKQIVTLSNGTIYEAKKVIIATGMISRVPKIERIHEMNHKGISYCAICDGPLYKGEVTGVIGGGNAAIEEAAFLSTVSKEVHVFIMDDFFHADAKEVEALKLKKNVVIHMESMIDKLEGENKLEGISYTEKGEKKQLDIKAIFPYIGFIPVADFAKGLNITDKAGFINVNENMETEVKGIYAAGDIIVKKIRQITTATNDGTIAAKDIINKI</sequence>
<dbReference type="InterPro" id="IPR036188">
    <property type="entry name" value="FAD/NAD-bd_sf"/>
</dbReference>
<evidence type="ECO:0000313" key="9">
    <source>
        <dbReference type="Proteomes" id="UP000294192"/>
    </source>
</evidence>
<dbReference type="Gene3D" id="3.50.50.60">
    <property type="entry name" value="FAD/NAD(P)-binding domain"/>
    <property type="match status" value="2"/>
</dbReference>
<feature type="domain" description="FAD/NAD(P)-binding" evidence="7">
    <location>
        <begin position="10"/>
        <end position="296"/>
    </location>
</feature>
<comment type="caution">
    <text evidence="8">The sequence shown here is derived from an EMBL/GenBank/DDBJ whole genome shotgun (WGS) entry which is preliminary data.</text>
</comment>
<keyword evidence="5" id="KW-0676">Redox-active center</keyword>
<name>A0A4R0XM67_9MOLU</name>
<keyword evidence="9" id="KW-1185">Reference proteome</keyword>
<dbReference type="PROSITE" id="PS00573">
    <property type="entry name" value="PYRIDINE_REDOX_2"/>
    <property type="match status" value="1"/>
</dbReference>
<evidence type="ECO:0000256" key="6">
    <source>
        <dbReference type="SAM" id="Phobius"/>
    </source>
</evidence>
<dbReference type="OrthoDB" id="9806179at2"/>
<dbReference type="EMBL" id="PSZO01000004">
    <property type="protein sequence ID" value="TCG11624.1"/>
    <property type="molecule type" value="Genomic_DNA"/>
</dbReference>
<keyword evidence="6" id="KW-1133">Transmembrane helix</keyword>
<keyword evidence="6" id="KW-0472">Membrane</keyword>
<evidence type="ECO:0000256" key="5">
    <source>
        <dbReference type="ARBA" id="ARBA00023284"/>
    </source>
</evidence>
<evidence type="ECO:0000256" key="3">
    <source>
        <dbReference type="ARBA" id="ARBA00023002"/>
    </source>
</evidence>
<dbReference type="GO" id="GO:0016668">
    <property type="term" value="F:oxidoreductase activity, acting on a sulfur group of donors, NAD(P) as acceptor"/>
    <property type="evidence" value="ECO:0007669"/>
    <property type="project" value="UniProtKB-ARBA"/>
</dbReference>
<proteinExistence type="predicted"/>
<keyword evidence="2" id="KW-0274">FAD</keyword>
<evidence type="ECO:0000256" key="1">
    <source>
        <dbReference type="ARBA" id="ARBA00022630"/>
    </source>
</evidence>
<accession>A0A4R0XM67</accession>
<reference evidence="8 9" key="1">
    <citation type="submission" date="2018-02" db="EMBL/GenBank/DDBJ databases">
        <title>Mycoplasma marinum and Mycoplasma todarodis sp. nov., moderately halophilic and psychrotolerant mycoplasmas isolated from cephalopods.</title>
        <authorList>
            <person name="Viver T."/>
        </authorList>
    </citation>
    <scope>NUCLEOTIDE SEQUENCE [LARGE SCALE GENOMIC DNA]</scope>
    <source>
        <strain evidence="8 9">PE</strain>
    </source>
</reference>
<dbReference type="RefSeq" id="WP_131598658.1">
    <property type="nucleotide sequence ID" value="NZ_CBDBYK010000002.1"/>
</dbReference>
<keyword evidence="4" id="KW-1015">Disulfide bond</keyword>
<dbReference type="Proteomes" id="UP000294192">
    <property type="component" value="Unassembled WGS sequence"/>
</dbReference>
<organism evidence="8 9">
    <name type="scientific">Mycoplasma marinum</name>
    <dbReference type="NCBI Taxonomy" id="1937190"/>
    <lineage>
        <taxon>Bacteria</taxon>
        <taxon>Bacillati</taxon>
        <taxon>Mycoplasmatota</taxon>
        <taxon>Mollicutes</taxon>
        <taxon>Mycoplasmataceae</taxon>
        <taxon>Mycoplasma</taxon>
    </lineage>
</organism>
<dbReference type="PANTHER" id="PTHR48105">
    <property type="entry name" value="THIOREDOXIN REDUCTASE 1-RELATED-RELATED"/>
    <property type="match status" value="1"/>
</dbReference>
<dbReference type="InterPro" id="IPR050097">
    <property type="entry name" value="Ferredoxin-NADP_redctase_2"/>
</dbReference>
<dbReference type="PRINTS" id="PR00368">
    <property type="entry name" value="FADPNR"/>
</dbReference>
<evidence type="ECO:0000256" key="2">
    <source>
        <dbReference type="ARBA" id="ARBA00022827"/>
    </source>
</evidence>
<keyword evidence="3" id="KW-0560">Oxidoreductase</keyword>
<gene>
    <name evidence="8" type="ORF">C4B24_01495</name>
</gene>
<dbReference type="PRINTS" id="PR00469">
    <property type="entry name" value="PNDRDTASEII"/>
</dbReference>
<keyword evidence="1" id="KW-0285">Flavoprotein</keyword>